<evidence type="ECO:0000313" key="3">
    <source>
        <dbReference type="Proteomes" id="UP000243084"/>
    </source>
</evidence>
<protein>
    <submittedName>
        <fullName evidence="2">Helix-turn-helix domain of resolvase</fullName>
    </submittedName>
</protein>
<dbReference type="GO" id="GO:0000150">
    <property type="term" value="F:DNA strand exchange activity"/>
    <property type="evidence" value="ECO:0007669"/>
    <property type="project" value="InterPro"/>
</dbReference>
<gene>
    <name evidence="2" type="ORF">SAMN05216229_11643</name>
</gene>
<dbReference type="CDD" id="cd00569">
    <property type="entry name" value="HTH_Hin_like"/>
    <property type="match status" value="1"/>
</dbReference>
<dbReference type="InterPro" id="IPR025591">
    <property type="entry name" value="RloB"/>
</dbReference>
<dbReference type="InterPro" id="IPR009057">
    <property type="entry name" value="Homeodomain-like_sf"/>
</dbReference>
<dbReference type="AlphaFoldDB" id="A0A1I5XG19"/>
<dbReference type="OrthoDB" id="9796523at2"/>
<evidence type="ECO:0000256" key="1">
    <source>
        <dbReference type="SAM" id="MobiDB-lite"/>
    </source>
</evidence>
<dbReference type="Gene3D" id="1.10.10.60">
    <property type="entry name" value="Homeodomain-like"/>
    <property type="match status" value="1"/>
</dbReference>
<dbReference type="Proteomes" id="UP000243084">
    <property type="component" value="Unassembled WGS sequence"/>
</dbReference>
<feature type="region of interest" description="Disordered" evidence="1">
    <location>
        <begin position="1"/>
        <end position="26"/>
    </location>
</feature>
<dbReference type="GO" id="GO:0003677">
    <property type="term" value="F:DNA binding"/>
    <property type="evidence" value="ECO:0007669"/>
    <property type="project" value="InterPro"/>
</dbReference>
<accession>A0A1I5XG19</accession>
<dbReference type="EMBL" id="FOXM01000016">
    <property type="protein sequence ID" value="SFQ30900.1"/>
    <property type="molecule type" value="Genomic_DNA"/>
</dbReference>
<sequence>MARDNSPKARQQKDLQRKQGQRASHDRILIVTEGSKTEPLYFQEIRAVYRLNTASVEVRHSAHGPAPIQVVEYDHELFLQGNRHNRIQPKAFEQVYAVFDRDEHPSYAAALQEKKALDDTQIAELRRRVDAHEPKSALAREFGISRATLYEYLRAGN</sequence>
<reference evidence="3" key="1">
    <citation type="submission" date="2016-10" db="EMBL/GenBank/DDBJ databases">
        <authorList>
            <person name="Varghese N."/>
            <person name="Submissions S."/>
        </authorList>
    </citation>
    <scope>NUCLEOTIDE SEQUENCE [LARGE SCALE GENOMIC DNA]</scope>
    <source>
        <strain evidence="3">JCM 18195</strain>
    </source>
</reference>
<evidence type="ECO:0000313" key="2">
    <source>
        <dbReference type="EMBL" id="SFQ30900.1"/>
    </source>
</evidence>
<proteinExistence type="predicted"/>
<keyword evidence="3" id="KW-1185">Reference proteome</keyword>
<name>A0A1I5XG19_9GAMM</name>
<dbReference type="Pfam" id="PF13707">
    <property type="entry name" value="RloB"/>
    <property type="match status" value="1"/>
</dbReference>
<organism evidence="2 3">
    <name type="scientific">Geopseudomonas sagittaria</name>
    <dbReference type="NCBI Taxonomy" id="1135990"/>
    <lineage>
        <taxon>Bacteria</taxon>
        <taxon>Pseudomonadati</taxon>
        <taxon>Pseudomonadota</taxon>
        <taxon>Gammaproteobacteria</taxon>
        <taxon>Pseudomonadales</taxon>
        <taxon>Pseudomonadaceae</taxon>
        <taxon>Geopseudomonas</taxon>
    </lineage>
</organism>
<dbReference type="SUPFAM" id="SSF46689">
    <property type="entry name" value="Homeodomain-like"/>
    <property type="match status" value="1"/>
</dbReference>